<evidence type="ECO:0000259" key="2">
    <source>
        <dbReference type="Pfam" id="PF00419"/>
    </source>
</evidence>
<gene>
    <name evidence="3" type="ORF">CKY39_03460</name>
</gene>
<dbReference type="InterPro" id="IPR036937">
    <property type="entry name" value="Adhesion_dom_fimbrial_sf"/>
</dbReference>
<reference evidence="3 4" key="1">
    <citation type="submission" date="2017-09" db="EMBL/GenBank/DDBJ databases">
        <title>The diverse metabolic capabilities of V. boronicumulans make it an excellent choice for continued studies on novel biodegradation.</title>
        <authorList>
            <person name="Sun S."/>
        </authorList>
    </citation>
    <scope>NUCLEOTIDE SEQUENCE [LARGE SCALE GENOMIC DNA]</scope>
    <source>
        <strain evidence="3 4">J1</strain>
    </source>
</reference>
<dbReference type="PANTHER" id="PTHR33420:SF3">
    <property type="entry name" value="FIMBRIAL SUBUNIT ELFA"/>
    <property type="match status" value="1"/>
</dbReference>
<dbReference type="PANTHER" id="PTHR33420">
    <property type="entry name" value="FIMBRIAL SUBUNIT ELFA-RELATED"/>
    <property type="match status" value="1"/>
</dbReference>
<dbReference type="InterPro" id="IPR050263">
    <property type="entry name" value="Bact_Fimbrial_Adh_Pro"/>
</dbReference>
<sequence length="372" mass="37909">MAIEIDQSHRARGAGVSCHVLAGVASFRERATEMHGFAQRGRRAACHDLREPESGDGGGLTSWLLLSTGAPTMYSCTGTASLGAAIRVVGLPKSGIQVPYGGGTPISVFDTNVPGVGVAFAASLGAGNCTTSTLDLGGLPPTAPVSGTATVQFTPSSGVWLQCAGATGNGTLRANFLWMQFVKTGPISGGTVTPSVPMLESSYSLNGVLTKSTWSVTAGPTVVQGLPTCTVKDVTVAMGSHKSSAFGGIGTTTPAKDFEVSVTCPPGMMLVATGTSPRPMSIGYRIYSSGSDKPRTNVFALASGSTAKGIALRISNSASDQFGSDRAYTLAGYNVDSGSSHSVKFQAAYQQVDAAVTPGTANAVLIFAMNYQ</sequence>
<evidence type="ECO:0000313" key="3">
    <source>
        <dbReference type="EMBL" id="ATA52377.1"/>
    </source>
</evidence>
<dbReference type="GO" id="GO:0043709">
    <property type="term" value="P:cell adhesion involved in single-species biofilm formation"/>
    <property type="evidence" value="ECO:0007669"/>
    <property type="project" value="TreeGrafter"/>
</dbReference>
<dbReference type="GO" id="GO:0009289">
    <property type="term" value="C:pilus"/>
    <property type="evidence" value="ECO:0007669"/>
    <property type="project" value="InterPro"/>
</dbReference>
<evidence type="ECO:0000256" key="1">
    <source>
        <dbReference type="ARBA" id="ARBA00022729"/>
    </source>
</evidence>
<dbReference type="SUPFAM" id="SSF49401">
    <property type="entry name" value="Bacterial adhesins"/>
    <property type="match status" value="1"/>
</dbReference>
<organism evidence="3 4">
    <name type="scientific">Variovorax boronicumulans</name>
    <dbReference type="NCBI Taxonomy" id="436515"/>
    <lineage>
        <taxon>Bacteria</taxon>
        <taxon>Pseudomonadati</taxon>
        <taxon>Pseudomonadota</taxon>
        <taxon>Betaproteobacteria</taxon>
        <taxon>Burkholderiales</taxon>
        <taxon>Comamonadaceae</taxon>
        <taxon>Variovorax</taxon>
    </lineage>
</organism>
<evidence type="ECO:0000313" key="4">
    <source>
        <dbReference type="Proteomes" id="UP000217154"/>
    </source>
</evidence>
<dbReference type="Gene3D" id="2.60.40.1090">
    <property type="entry name" value="Fimbrial-type adhesion domain"/>
    <property type="match status" value="1"/>
</dbReference>
<dbReference type="Gene3D" id="2.60.40.3310">
    <property type="match status" value="1"/>
</dbReference>
<dbReference type="EMBL" id="CP023284">
    <property type="protein sequence ID" value="ATA52377.1"/>
    <property type="molecule type" value="Genomic_DNA"/>
</dbReference>
<dbReference type="Proteomes" id="UP000217154">
    <property type="component" value="Chromosome"/>
</dbReference>
<feature type="domain" description="Fimbrial-type adhesion" evidence="2">
    <location>
        <begin position="226"/>
        <end position="372"/>
    </location>
</feature>
<proteinExistence type="predicted"/>
<protein>
    <recommendedName>
        <fullName evidence="2">Fimbrial-type adhesion domain-containing protein</fullName>
    </recommendedName>
</protein>
<name>A0A250DDC7_9BURK</name>
<dbReference type="InterPro" id="IPR008966">
    <property type="entry name" value="Adhesion_dom_sf"/>
</dbReference>
<dbReference type="InterPro" id="IPR000259">
    <property type="entry name" value="Adhesion_dom_fimbrial"/>
</dbReference>
<dbReference type="Pfam" id="PF00419">
    <property type="entry name" value="Fimbrial"/>
    <property type="match status" value="1"/>
</dbReference>
<accession>A0A250DDC7</accession>
<dbReference type="KEGG" id="vbo:CKY39_03460"/>
<dbReference type="AlphaFoldDB" id="A0A250DDC7"/>
<keyword evidence="1" id="KW-0732">Signal</keyword>